<feature type="transmembrane region" description="Helical" evidence="9">
    <location>
        <begin position="38"/>
        <end position="62"/>
    </location>
</feature>
<gene>
    <name evidence="10" type="ORF">APLA_LOCUS9689</name>
</gene>
<accession>A0A8S1A621</accession>
<keyword evidence="6 9" id="KW-0472">Membrane</keyword>
<comment type="caution">
    <text evidence="9">Lacks conserved residue(s) required for the propagation of feature annotation.</text>
</comment>
<evidence type="ECO:0000256" key="8">
    <source>
        <dbReference type="ARBA" id="ARBA00023224"/>
    </source>
</evidence>
<dbReference type="PANTHER" id="PTHR21137">
    <property type="entry name" value="ODORANT RECEPTOR"/>
    <property type="match status" value="1"/>
</dbReference>
<name>A0A8S1A621_ARCPL</name>
<evidence type="ECO:0000256" key="4">
    <source>
        <dbReference type="ARBA" id="ARBA00022725"/>
    </source>
</evidence>
<keyword evidence="3 9" id="KW-0812">Transmembrane</keyword>
<dbReference type="GO" id="GO:0005886">
    <property type="term" value="C:plasma membrane"/>
    <property type="evidence" value="ECO:0007669"/>
    <property type="project" value="UniProtKB-SubCell"/>
</dbReference>
<feature type="transmembrane region" description="Helical" evidence="9">
    <location>
        <begin position="274"/>
        <end position="294"/>
    </location>
</feature>
<keyword evidence="7 9" id="KW-0675">Receptor</keyword>
<dbReference type="InterPro" id="IPR004117">
    <property type="entry name" value="7tm6_olfct_rcpt"/>
</dbReference>
<dbReference type="Pfam" id="PF02949">
    <property type="entry name" value="7tm_6"/>
    <property type="match status" value="1"/>
</dbReference>
<sequence length="398" mass="46448">MSSFRELLESTQRPFLGPNYWLLKHVGLILPDTQRLKIVYIMLHEVLTFFTITQYMELFVIWPDVNLMITSLKISMLSVVCIVKVNTFIIWQTSWRQILNYVTESDKFERTNEDLVMVGIINTYTKYSRRITYFYWALTFTTFFTTVTTPLIIYVSSSTFRENLRNGTENFPHIFVAYMPIDKYHSPGCWITVLWHVIMCAYGAGIMAAYDTCVVVVMVFFGGKLDLMRERCKQMFDSFEKDAISDHQHNEIVAQLSEMHTRFIKYSRLFNSKISPVMFLYVVVWAVMLCASAFQLSLATNTGQKLLMVEYIIFGITQLFMFCWHSNEVMAKHENLMMGPYESKWWAAGYRQRKTALILSGQLCTKNIFTAGPFADLTLSTFVNILKGAYSYYTLIRN</sequence>
<keyword evidence="2 9" id="KW-0716">Sensory transduction</keyword>
<protein>
    <recommendedName>
        <fullName evidence="9">Odorant receptor</fullName>
    </recommendedName>
</protein>
<dbReference type="GO" id="GO:0005549">
    <property type="term" value="F:odorant binding"/>
    <property type="evidence" value="ECO:0007669"/>
    <property type="project" value="InterPro"/>
</dbReference>
<evidence type="ECO:0000256" key="6">
    <source>
        <dbReference type="ARBA" id="ARBA00023136"/>
    </source>
</evidence>
<proteinExistence type="inferred from homology"/>
<comment type="subcellular location">
    <subcellularLocation>
        <location evidence="9">Cell membrane</location>
        <topology evidence="9">Multi-pass membrane protein</topology>
    </subcellularLocation>
    <subcellularLocation>
        <location evidence="1">Membrane</location>
        <topology evidence="1">Multi-pass membrane protein</topology>
    </subcellularLocation>
</comment>
<dbReference type="OrthoDB" id="7254511at2759"/>
<dbReference type="AlphaFoldDB" id="A0A8S1A621"/>
<comment type="caution">
    <text evidence="10">The sequence shown here is derived from an EMBL/GenBank/DDBJ whole genome shotgun (WGS) entry which is preliminary data.</text>
</comment>
<evidence type="ECO:0000313" key="10">
    <source>
        <dbReference type="EMBL" id="CAB3243911.1"/>
    </source>
</evidence>
<evidence type="ECO:0000256" key="2">
    <source>
        <dbReference type="ARBA" id="ARBA00022606"/>
    </source>
</evidence>
<organism evidence="10 11">
    <name type="scientific">Arctia plantaginis</name>
    <name type="common">Wood tiger moth</name>
    <name type="synonym">Phalaena plantaginis</name>
    <dbReference type="NCBI Taxonomy" id="874455"/>
    <lineage>
        <taxon>Eukaryota</taxon>
        <taxon>Metazoa</taxon>
        <taxon>Ecdysozoa</taxon>
        <taxon>Arthropoda</taxon>
        <taxon>Hexapoda</taxon>
        <taxon>Insecta</taxon>
        <taxon>Pterygota</taxon>
        <taxon>Neoptera</taxon>
        <taxon>Endopterygota</taxon>
        <taxon>Lepidoptera</taxon>
        <taxon>Glossata</taxon>
        <taxon>Ditrysia</taxon>
        <taxon>Noctuoidea</taxon>
        <taxon>Erebidae</taxon>
        <taxon>Arctiinae</taxon>
        <taxon>Arctia</taxon>
    </lineage>
</organism>
<keyword evidence="11" id="KW-1185">Reference proteome</keyword>
<evidence type="ECO:0000256" key="1">
    <source>
        <dbReference type="ARBA" id="ARBA00004141"/>
    </source>
</evidence>
<feature type="transmembrane region" description="Helical" evidence="9">
    <location>
        <begin position="306"/>
        <end position="324"/>
    </location>
</feature>
<keyword evidence="5 9" id="KW-1133">Transmembrane helix</keyword>
<feature type="transmembrane region" description="Helical" evidence="9">
    <location>
        <begin position="74"/>
        <end position="91"/>
    </location>
</feature>
<evidence type="ECO:0000256" key="9">
    <source>
        <dbReference type="RuleBase" id="RU351113"/>
    </source>
</evidence>
<evidence type="ECO:0000256" key="3">
    <source>
        <dbReference type="ARBA" id="ARBA00022692"/>
    </source>
</evidence>
<evidence type="ECO:0000313" key="11">
    <source>
        <dbReference type="Proteomes" id="UP000494106"/>
    </source>
</evidence>
<dbReference type="GO" id="GO:0004984">
    <property type="term" value="F:olfactory receptor activity"/>
    <property type="evidence" value="ECO:0007669"/>
    <property type="project" value="InterPro"/>
</dbReference>
<dbReference type="EMBL" id="CADEBC010000519">
    <property type="protein sequence ID" value="CAB3243911.1"/>
    <property type="molecule type" value="Genomic_DNA"/>
</dbReference>
<dbReference type="GO" id="GO:0007165">
    <property type="term" value="P:signal transduction"/>
    <property type="evidence" value="ECO:0007669"/>
    <property type="project" value="UniProtKB-KW"/>
</dbReference>
<keyword evidence="8 9" id="KW-0807">Transducer</keyword>
<keyword evidence="4 9" id="KW-0552">Olfaction</keyword>
<reference evidence="10 11" key="1">
    <citation type="submission" date="2020-04" db="EMBL/GenBank/DDBJ databases">
        <authorList>
            <person name="Wallbank WR R."/>
            <person name="Pardo Diaz C."/>
            <person name="Kozak K."/>
            <person name="Martin S."/>
            <person name="Jiggins C."/>
            <person name="Moest M."/>
            <person name="Warren A I."/>
            <person name="Byers J.R.P. K."/>
            <person name="Montejo-Kovacevich G."/>
            <person name="Yen C E."/>
        </authorList>
    </citation>
    <scope>NUCLEOTIDE SEQUENCE [LARGE SCALE GENOMIC DNA]</scope>
</reference>
<feature type="transmembrane region" description="Helical" evidence="9">
    <location>
        <begin position="193"/>
        <end position="221"/>
    </location>
</feature>
<feature type="transmembrane region" description="Helical" evidence="9">
    <location>
        <begin position="133"/>
        <end position="155"/>
    </location>
</feature>
<evidence type="ECO:0000256" key="7">
    <source>
        <dbReference type="ARBA" id="ARBA00023170"/>
    </source>
</evidence>
<evidence type="ECO:0000256" key="5">
    <source>
        <dbReference type="ARBA" id="ARBA00022989"/>
    </source>
</evidence>
<dbReference type="PANTHER" id="PTHR21137:SF40">
    <property type="entry name" value="ODORANT RECEPTOR 56A"/>
    <property type="match status" value="1"/>
</dbReference>
<comment type="similarity">
    <text evidence="9">Belongs to the insect chemoreceptor superfamily. Heteromeric odorant receptor channel (TC 1.A.69) family.</text>
</comment>
<dbReference type="Proteomes" id="UP000494106">
    <property type="component" value="Unassembled WGS sequence"/>
</dbReference>